<accession>A0A3B1C561</accession>
<feature type="domain" description="MIP18 family-like" evidence="1">
    <location>
        <begin position="5"/>
        <end position="72"/>
    </location>
</feature>
<dbReference type="InterPro" id="IPR002744">
    <property type="entry name" value="MIP18-like"/>
</dbReference>
<dbReference type="Pfam" id="PF01883">
    <property type="entry name" value="FeS_assembly_P"/>
    <property type="match status" value="1"/>
</dbReference>
<organism evidence="2">
    <name type="scientific">hydrothermal vent metagenome</name>
    <dbReference type="NCBI Taxonomy" id="652676"/>
    <lineage>
        <taxon>unclassified sequences</taxon>
        <taxon>metagenomes</taxon>
        <taxon>ecological metagenomes</taxon>
    </lineage>
</organism>
<reference evidence="2" key="1">
    <citation type="submission" date="2018-06" db="EMBL/GenBank/DDBJ databases">
        <authorList>
            <person name="Zhirakovskaya E."/>
        </authorList>
    </citation>
    <scope>NUCLEOTIDE SEQUENCE</scope>
</reference>
<dbReference type="PANTHER" id="PTHR42831:SF1">
    <property type="entry name" value="FE-S PROTEIN MATURATION AUXILIARY FACTOR YITW"/>
    <property type="match status" value="1"/>
</dbReference>
<sequence length="98" mass="10906">MVTEEKAKEALKEIIDPEVGVNIVDLGLVYGVDITDNGINVSMTMTTRACPLVELIKDQATRALEKEFPDMAVTVEMVWDPPWDAEMMSDTARKTLGY</sequence>
<gene>
    <name evidence="2" type="ORF">MNBD_NITROSPINAE01-1423</name>
</gene>
<dbReference type="PANTHER" id="PTHR42831">
    <property type="entry name" value="FE-S PROTEIN MATURATION AUXILIARY FACTOR YITW"/>
    <property type="match status" value="1"/>
</dbReference>
<dbReference type="EMBL" id="UOGC01000084">
    <property type="protein sequence ID" value="VAX19184.1"/>
    <property type="molecule type" value="Genomic_DNA"/>
</dbReference>
<dbReference type="Gene3D" id="3.30.300.130">
    <property type="entry name" value="Fe-S cluster assembly (FSCA)"/>
    <property type="match status" value="1"/>
</dbReference>
<proteinExistence type="predicted"/>
<dbReference type="SUPFAM" id="SSF117916">
    <property type="entry name" value="Fe-S cluster assembly (FSCA) domain-like"/>
    <property type="match status" value="1"/>
</dbReference>
<evidence type="ECO:0000313" key="2">
    <source>
        <dbReference type="EMBL" id="VAX19184.1"/>
    </source>
</evidence>
<dbReference type="AlphaFoldDB" id="A0A3B1C561"/>
<dbReference type="InterPro" id="IPR052339">
    <property type="entry name" value="Fe-S_Maturation_MIP18"/>
</dbReference>
<evidence type="ECO:0000259" key="1">
    <source>
        <dbReference type="Pfam" id="PF01883"/>
    </source>
</evidence>
<dbReference type="InterPro" id="IPR034904">
    <property type="entry name" value="FSCA_dom_sf"/>
</dbReference>
<name>A0A3B1C561_9ZZZZ</name>
<protein>
    <submittedName>
        <fullName evidence="2">PaaD-like protein (DUF59) involved in Fe-S cluster assembly</fullName>
    </submittedName>
</protein>